<keyword evidence="3" id="KW-0964">Secreted</keyword>
<evidence type="ECO:0000256" key="4">
    <source>
        <dbReference type="ARBA" id="ARBA00022729"/>
    </source>
</evidence>
<dbReference type="AlphaFoldDB" id="A0A8C8UCN6"/>
<evidence type="ECO:0008006" key="7">
    <source>
        <dbReference type="Google" id="ProtNLM"/>
    </source>
</evidence>
<accession>A0A8C8UCN6</accession>
<evidence type="ECO:0000313" key="5">
    <source>
        <dbReference type="Ensembl" id="ENSPEMP00000030858.1"/>
    </source>
</evidence>
<dbReference type="Ensembl" id="ENSPEMT00000039540.1">
    <property type="protein sequence ID" value="ENSPEMP00000030858.1"/>
    <property type="gene ID" value="ENSPEMG00000031343.1"/>
</dbReference>
<comment type="similarity">
    <text evidence="2">Belongs to the IGFL family.</text>
</comment>
<comment type="subcellular location">
    <subcellularLocation>
        <location evidence="1">Secreted</location>
    </subcellularLocation>
</comment>
<evidence type="ECO:0000256" key="3">
    <source>
        <dbReference type="ARBA" id="ARBA00022525"/>
    </source>
</evidence>
<evidence type="ECO:0000256" key="2">
    <source>
        <dbReference type="ARBA" id="ARBA00009529"/>
    </source>
</evidence>
<organism evidence="5 6">
    <name type="scientific">Peromyscus maniculatus bairdii</name>
    <name type="common">Prairie deer mouse</name>
    <dbReference type="NCBI Taxonomy" id="230844"/>
    <lineage>
        <taxon>Eukaryota</taxon>
        <taxon>Metazoa</taxon>
        <taxon>Chordata</taxon>
        <taxon>Craniata</taxon>
        <taxon>Vertebrata</taxon>
        <taxon>Euteleostomi</taxon>
        <taxon>Mammalia</taxon>
        <taxon>Eutheria</taxon>
        <taxon>Euarchontoglires</taxon>
        <taxon>Glires</taxon>
        <taxon>Rodentia</taxon>
        <taxon>Myomorpha</taxon>
        <taxon>Muroidea</taxon>
        <taxon>Cricetidae</taxon>
        <taxon>Neotominae</taxon>
        <taxon>Peromyscus</taxon>
    </lineage>
</organism>
<evidence type="ECO:0000256" key="1">
    <source>
        <dbReference type="ARBA" id="ARBA00004613"/>
    </source>
</evidence>
<keyword evidence="6" id="KW-1185">Reference proteome</keyword>
<dbReference type="GeneTree" id="ENSGT00390000009557"/>
<reference evidence="5" key="3">
    <citation type="submission" date="2025-09" db="UniProtKB">
        <authorList>
            <consortium name="Ensembl"/>
        </authorList>
    </citation>
    <scope>IDENTIFICATION</scope>
</reference>
<proteinExistence type="inferred from homology"/>
<evidence type="ECO:0000313" key="6">
    <source>
        <dbReference type="Proteomes" id="UP000694547"/>
    </source>
</evidence>
<dbReference type="GO" id="GO:0005102">
    <property type="term" value="F:signaling receptor binding"/>
    <property type="evidence" value="ECO:0007669"/>
    <property type="project" value="TreeGrafter"/>
</dbReference>
<dbReference type="InterPro" id="IPR032744">
    <property type="entry name" value="IGFL"/>
</dbReference>
<reference evidence="5 6" key="1">
    <citation type="submission" date="2018-10" db="EMBL/GenBank/DDBJ databases">
        <title>Improved assembly of the deer mouse Peromyscus maniculatus genome.</title>
        <authorList>
            <person name="Lassance J.-M."/>
            <person name="Hoekstra H.E."/>
        </authorList>
    </citation>
    <scope>NUCLEOTIDE SEQUENCE [LARGE SCALE GENOMIC DNA]</scope>
</reference>
<dbReference type="PANTHER" id="PTHR34827">
    <property type="entry name" value="INSULIN GROWTH FACTOR-LIKE FAMILY MEMBER 3-RELATED"/>
    <property type="match status" value="1"/>
</dbReference>
<protein>
    <recommendedName>
        <fullName evidence="7">Insulin growth factor-like family member 3</fullName>
    </recommendedName>
</protein>
<keyword evidence="4" id="KW-0732">Signal</keyword>
<dbReference type="Proteomes" id="UP000694547">
    <property type="component" value="Chromosome 1"/>
</dbReference>
<dbReference type="GO" id="GO:0005615">
    <property type="term" value="C:extracellular space"/>
    <property type="evidence" value="ECO:0007669"/>
    <property type="project" value="TreeGrafter"/>
</dbReference>
<reference evidence="5" key="2">
    <citation type="submission" date="2025-08" db="UniProtKB">
        <authorList>
            <consortium name="Ensembl"/>
        </authorList>
    </citation>
    <scope>IDENTIFICATION</scope>
</reference>
<dbReference type="PANTHER" id="PTHR34827:SF5">
    <property type="entry name" value="INSULIN GROWTH FACTOR-LIKE FAMILY MEMBER 3"/>
    <property type="match status" value="1"/>
</dbReference>
<sequence>VGKYSIVSPSPTQKGPPNTSCLLIPNQESLSGTFMGITYLSLTHTSCGNILICSLLRFSGIILIPVILFANSETAVAHTFLTLSDHGLWLCQPVPRCGERIYNPSEQCCEDDNILSFNQTRLCGPGCIYRPCFELCCSESFGPQQKFLIKLKLQGERSRCSSSPISGDCAR</sequence>
<dbReference type="Pfam" id="PF14653">
    <property type="entry name" value="IGFL"/>
    <property type="match status" value="1"/>
</dbReference>
<name>A0A8C8UCN6_PERMB</name>